<sequence>MISPWIWQVMQIVRFVFLLCFLPVLVYRIWRLWRYPATAPAIAVTCFGVIMWFWLFTFTDTVWSLMPVQFRAASMGGLFVATVAMCAQVFILGVAASASPDRMRRGMRIILGVTAVILVVVSVSASQSQVLLATKDLHELTNALLDGGDSSAIVASVVGNGYLAVTLVQLAWVGFRHADRTPVGTGLGILAVASSFQFVAVASGGIWRPLTGGHDLISVRYGLVLQSLTGSVGVTLLTVGFLWPPVVLRIKARRDERRLRPLHDALARVFPQLFPPEESRIRLSDLVFEWTTHIQDGLTLLAQHRQTPMHTEVELPLSKADRAAQVAKWVAGKALSGFSCEWLLAPEGLSDEEWVFEVADSFRRLGSPGVTWRDQEASPVHYTSGDVNRTLETADGGRRRQGDVCAR</sequence>
<evidence type="ECO:0000256" key="2">
    <source>
        <dbReference type="SAM" id="Phobius"/>
    </source>
</evidence>
<feature type="transmembrane region" description="Helical" evidence="2">
    <location>
        <begin position="187"/>
        <end position="207"/>
    </location>
</feature>
<gene>
    <name evidence="3" type="ORF">EJ571_25550</name>
</gene>
<evidence type="ECO:0000313" key="4">
    <source>
        <dbReference type="Proteomes" id="UP000295627"/>
    </source>
</evidence>
<dbReference type="Proteomes" id="UP000295627">
    <property type="component" value="Unassembled WGS sequence"/>
</dbReference>
<feature type="transmembrane region" description="Helical" evidence="2">
    <location>
        <begin position="109"/>
        <end position="132"/>
    </location>
</feature>
<keyword evidence="2" id="KW-0812">Transmembrane</keyword>
<evidence type="ECO:0000256" key="1">
    <source>
        <dbReference type="SAM" id="MobiDB-lite"/>
    </source>
</evidence>
<feature type="transmembrane region" description="Helical" evidence="2">
    <location>
        <begin position="37"/>
        <end position="55"/>
    </location>
</feature>
<feature type="compositionally biased region" description="Basic and acidic residues" evidence="1">
    <location>
        <begin position="395"/>
        <end position="407"/>
    </location>
</feature>
<comment type="caution">
    <text evidence="3">The sequence shown here is derived from an EMBL/GenBank/DDBJ whole genome shotgun (WGS) entry which is preliminary data.</text>
</comment>
<evidence type="ECO:0000313" key="3">
    <source>
        <dbReference type="EMBL" id="TDH17880.1"/>
    </source>
</evidence>
<accession>A0A4R5P4G5</accession>
<keyword evidence="2" id="KW-0472">Membrane</keyword>
<feature type="transmembrane region" description="Helical" evidence="2">
    <location>
        <begin position="12"/>
        <end position="30"/>
    </location>
</feature>
<protein>
    <submittedName>
        <fullName evidence="3">Uncharacterized protein</fullName>
    </submittedName>
</protein>
<name>A0A4R5P4G5_9MYCO</name>
<organism evidence="3 4">
    <name type="scientific">Mycobacteroides franklinii</name>
    <dbReference type="NCBI Taxonomy" id="948102"/>
    <lineage>
        <taxon>Bacteria</taxon>
        <taxon>Bacillati</taxon>
        <taxon>Actinomycetota</taxon>
        <taxon>Actinomycetes</taxon>
        <taxon>Mycobacteriales</taxon>
        <taxon>Mycobacteriaceae</taxon>
        <taxon>Mycobacteroides</taxon>
    </lineage>
</organism>
<dbReference type="AlphaFoldDB" id="A0A4R5P4G5"/>
<dbReference type="EMBL" id="RXLR01000025">
    <property type="protein sequence ID" value="TDH17880.1"/>
    <property type="molecule type" value="Genomic_DNA"/>
</dbReference>
<proteinExistence type="predicted"/>
<feature type="transmembrane region" description="Helical" evidence="2">
    <location>
        <begin position="152"/>
        <end position="175"/>
    </location>
</feature>
<dbReference type="RefSeq" id="WP_078334401.1">
    <property type="nucleotide sequence ID" value="NZ_MAFQ01000006.1"/>
</dbReference>
<feature type="transmembrane region" description="Helical" evidence="2">
    <location>
        <begin position="227"/>
        <end position="248"/>
    </location>
</feature>
<feature type="region of interest" description="Disordered" evidence="1">
    <location>
        <begin position="387"/>
        <end position="407"/>
    </location>
</feature>
<feature type="transmembrane region" description="Helical" evidence="2">
    <location>
        <begin position="75"/>
        <end position="97"/>
    </location>
</feature>
<keyword evidence="2" id="KW-1133">Transmembrane helix</keyword>
<reference evidence="3 4" key="1">
    <citation type="journal article" date="2019" name="Sci. Rep.">
        <title>Extended insight into the Mycobacterium chelonae-abscessus complex through whole genome sequencing of Mycobacterium salmoniphilum outbreak and Mycobacterium salmoniphilum-like strains.</title>
        <authorList>
            <person name="Behra P.R.K."/>
            <person name="Das S."/>
            <person name="Pettersson B.M.F."/>
            <person name="Shirreff L."/>
            <person name="DuCote T."/>
            <person name="Jacobsson K.G."/>
            <person name="Ennis D.G."/>
            <person name="Kirsebom L.A."/>
        </authorList>
    </citation>
    <scope>NUCLEOTIDE SEQUENCE [LARGE SCALE GENOMIC DNA]</scope>
    <source>
        <strain evidence="3 4">DSM 45524</strain>
    </source>
</reference>